<dbReference type="EMBL" id="LAZR01020714">
    <property type="protein sequence ID" value="KKL87893.1"/>
    <property type="molecule type" value="Genomic_DNA"/>
</dbReference>
<feature type="region of interest" description="Disordered" evidence="1">
    <location>
        <begin position="1"/>
        <end position="21"/>
    </location>
</feature>
<comment type="caution">
    <text evidence="2">The sequence shown here is derived from an EMBL/GenBank/DDBJ whole genome shotgun (WGS) entry which is preliminary data.</text>
</comment>
<name>A0A0F9FNS1_9ZZZZ</name>
<feature type="region of interest" description="Disordered" evidence="1">
    <location>
        <begin position="70"/>
        <end position="91"/>
    </location>
</feature>
<accession>A0A0F9FNS1</accession>
<evidence type="ECO:0000256" key="1">
    <source>
        <dbReference type="SAM" id="MobiDB-lite"/>
    </source>
</evidence>
<feature type="compositionally biased region" description="Basic and acidic residues" evidence="1">
    <location>
        <begin position="1"/>
        <end position="10"/>
    </location>
</feature>
<proteinExistence type="predicted"/>
<sequence>MTSEQRRGSYEQDFGDENPASEMIEITVERGGEFVRATVPVGSTIKALMEDGHLRGISVANTRVNGALAEEDTPIHSGDTVSQIPKSGKQG</sequence>
<protein>
    <recommendedName>
        <fullName evidence="3">TGS domain-containing protein</fullName>
    </recommendedName>
</protein>
<gene>
    <name evidence="2" type="ORF">LCGC14_1930190</name>
</gene>
<evidence type="ECO:0000313" key="2">
    <source>
        <dbReference type="EMBL" id="KKL87893.1"/>
    </source>
</evidence>
<organism evidence="2">
    <name type="scientific">marine sediment metagenome</name>
    <dbReference type="NCBI Taxonomy" id="412755"/>
    <lineage>
        <taxon>unclassified sequences</taxon>
        <taxon>metagenomes</taxon>
        <taxon>ecological metagenomes</taxon>
    </lineage>
</organism>
<dbReference type="AlphaFoldDB" id="A0A0F9FNS1"/>
<evidence type="ECO:0008006" key="3">
    <source>
        <dbReference type="Google" id="ProtNLM"/>
    </source>
</evidence>
<reference evidence="2" key="1">
    <citation type="journal article" date="2015" name="Nature">
        <title>Complex archaea that bridge the gap between prokaryotes and eukaryotes.</title>
        <authorList>
            <person name="Spang A."/>
            <person name="Saw J.H."/>
            <person name="Jorgensen S.L."/>
            <person name="Zaremba-Niedzwiedzka K."/>
            <person name="Martijn J."/>
            <person name="Lind A.E."/>
            <person name="van Eijk R."/>
            <person name="Schleper C."/>
            <person name="Guy L."/>
            <person name="Ettema T.J."/>
        </authorList>
    </citation>
    <scope>NUCLEOTIDE SEQUENCE</scope>
</reference>